<organism evidence="5 6">
    <name type="scientific">Fusarium avenaceum</name>
    <dbReference type="NCBI Taxonomy" id="40199"/>
    <lineage>
        <taxon>Eukaryota</taxon>
        <taxon>Fungi</taxon>
        <taxon>Dikarya</taxon>
        <taxon>Ascomycota</taxon>
        <taxon>Pezizomycotina</taxon>
        <taxon>Sordariomycetes</taxon>
        <taxon>Hypocreomycetidae</taxon>
        <taxon>Hypocreales</taxon>
        <taxon>Nectriaceae</taxon>
        <taxon>Fusarium</taxon>
        <taxon>Fusarium tricinctum species complex</taxon>
    </lineage>
</organism>
<keyword evidence="1" id="KW-0677">Repeat</keyword>
<dbReference type="PROSITE" id="PS50088">
    <property type="entry name" value="ANK_REPEAT"/>
    <property type="match status" value="5"/>
</dbReference>
<dbReference type="InterPro" id="IPR036770">
    <property type="entry name" value="Ankyrin_rpt-contain_sf"/>
</dbReference>
<feature type="domain" description="Nephrocystin 3-like N-terminal" evidence="4">
    <location>
        <begin position="448"/>
        <end position="600"/>
    </location>
</feature>
<protein>
    <recommendedName>
        <fullName evidence="4">Nephrocystin 3-like N-terminal domain-containing protein</fullName>
    </recommendedName>
</protein>
<dbReference type="SMART" id="SM00248">
    <property type="entry name" value="ANK"/>
    <property type="match status" value="17"/>
</dbReference>
<dbReference type="SUPFAM" id="SSF48403">
    <property type="entry name" value="Ankyrin repeat"/>
    <property type="match status" value="3"/>
</dbReference>
<dbReference type="Gene3D" id="1.25.40.20">
    <property type="entry name" value="Ankyrin repeat-containing domain"/>
    <property type="match status" value="6"/>
</dbReference>
<dbReference type="Gene3D" id="3.40.50.300">
    <property type="entry name" value="P-loop containing nucleotide triphosphate hydrolases"/>
    <property type="match status" value="1"/>
</dbReference>
<feature type="repeat" description="ANK" evidence="3">
    <location>
        <begin position="1719"/>
        <end position="1751"/>
    </location>
</feature>
<keyword evidence="6" id="KW-1185">Reference proteome</keyword>
<dbReference type="PROSITE" id="PS50297">
    <property type="entry name" value="ANK_REP_REGION"/>
    <property type="match status" value="4"/>
</dbReference>
<evidence type="ECO:0000256" key="1">
    <source>
        <dbReference type="ARBA" id="ARBA00022737"/>
    </source>
</evidence>
<sequence>MDLRTQILEVVEELQWNAIDILRLGHEPDDKQVLLPVTMLISIDSGSTDWSTAIRVALRCREILCRHGVEIEVEIKESRIFPTVGHHPLTSDPVEEPEEATIHHSEMIGTSIATGKNPDIEGTKGVYLRLKDSGDVLSLTWNETLKAGIGDVKLELFIIEKLAAKAREKDFNTNAIKKRLEALLARLEKMGLRTIGHVRFSLKVKLESHFTEAELEKPQFESPGLNLDLDATVMAKYGKTTGIFVMAEAIGVAGSIAGLIQFTGSVFKLLFNFCKEVKDAPRKAQELASLIKDLAGMLESLRLLGSALEANNPKSFLRPQHLESFKESLLRISKPINEAQSDFDSGKGVTKLRRRLKWPFTLPETNSHFSDLQEHRANIQLALSADSMDTLLHILERQETIQRTLERKVNLDIRVQLDKKRKDIMKYFLLVNPQTYLDVSSELRHEATGLWLIERTSEFANWKNGTNSRLWLSGIAGGGKTVLCGLVIETLIKESSQSTAVCYAFCDYKTPDTWSPTNIIAALIVQLGLQSEEAFDLLEEYYNDLHAEDKLPGRPKIDRLLEVFRKSAEVYDKVFIIVDGLDECGTYISEMTLRLKSLVDDYPSVSAAFFSRPEEEIRDHLGADFEHIEVSADLKDLEDFTVTEVGKRQQLRKLKHTKPDLYEELLRTLVHGAQGMFRWVACQVDHICDQPSQGALRRALKSLPPTLFETYDRVIEKLRKHDAETQACLRKILQWTALKEPKMTIPALCEAVSIKPGVEYIDDSDVIEPDAISRLFGCFLHKSLDGEFFEFSHFTVLEYLETERAGEYRYKEHLAYQSFAETAVTFLLFNDFARNLRYDMEAELIYQSQRDVEHPFYQFAAAVPLHFLEQEYPYLARTAVLEEEPVIGLLKQLFNKRKRQHFRSWAHKALLAEVPRESLFPILEVPIFTASFLLSPRLCEYVLQSPTDASKLVGTMTASLLAAISSIGWQYQISCSSDTLWTRRQAEVLRIFLDRGADLSFAANSESCLAQAFKLLPSSILIPFVRATVPVPADAVEAFSGRTWDNDLDNQLLESILLLSHGRDPPPQWKPIIEQASKYAQRRGLSVPANLSVSTYSDSEYVDELAISIRGGFIESLEIHVDDRRFPDDARGCEEPAFGLLSREENGLSLGSSQVFNMLLDLGLNPNAVDSSNRSFIHVCCQNNNVDVIDLLLSHGADPSLKDEAGQTAWHAAASKGCCGALSFLLSNDIHAIDNLASCDLDGRTPFRAALACKQVQSCLLLLNQYQSEPHIFQLDHTALNEAAMTGSQKLFTEILNAQGFDKTTAESRSTPMHFLSATCTAEFAQWLGKTYDPLSLDEDEKSPFELLFDRWLAHNEKSYERDTIPLDATLLRVLLPSNFLFEKEGRSVHTWSLICDALGPDSICCHVDTGSESDDSSDFTSCCYFFSDAMQQIMSLGVLSSFEYTNRAPAVVPLMKALRPTEDNSHFCYFSVSTIIAEVMQASGLCNSLKEFEDSYSILRMAIQKNQLVLVSTLINYGVDTHRLLPNRARNRVSKSPFEMACSESNMAVFRLFVDSTPENRLSDVGPSGYTPLELVVKGKREDKTLKVRELYPRVAPLKLGKLQLPIIVQAAKEGDWNVAKCLKDLGEDIDIVDEYGWGLAQMATNQDNLKLLEWLFSLESTSGFRRSCYLRVWCGDEADELIDKDATLLHVACNSPDTMEYLLKQKLFEDINITTESGRTPSHHAAFLGSLKCCQLLIQHGANIAVRDRDNKLAFDYAFENNHEEVVKLLLQSWFNSPSIGSQGETNRGRNLSSRRRIELDRRHLFEQLILAGELEKCKEIASNDLSVDLMLPSCGKCTPLFAAIRSGKENVIQWLLEKGAKPTSVFCDHNPLEEVVQFASSLSLSRTCLSTILTSARQHPTLWSMSLTGAIYETVNRGEAEMLSQILEDLNSHLETYYNAWEGNRRVEPKTLSAPSFGPVFVNGIVLLHGPPWQETSLHCAARKGYAEIVHMLVKQGAKIDSRDSHEATPLIHAVQKDRFEIAEILIDYGASVDLKDIMGNTAMVYAVSCGSVKTAQLLHRGSPFTINSMSIEGSNLLAQNMTREMFQYLISTGLDLEHSDRSGVPMAHVALEWQASRQCIFLSRLRLWSPPSIFAKKHNPLARAVYDASNSTIKQLYLVLPPLAAASLIDGEDSEYGSPCCIASAMERLDTVKLLVALGANIEMEGSGFGTPLMCAIACGRLENVKFLVRSGAEVQYTSQDGSYRSGVVASLPFPEVTRWLLVERFRDQPKLGNGVAELATNQIPWSGKRTMRVALRDWELRRWGESSLEFCIRLEEIKNGCKGRTVKGQIIWNELGT</sequence>
<dbReference type="InterPro" id="IPR056884">
    <property type="entry name" value="NPHP3-like_N"/>
</dbReference>
<evidence type="ECO:0000256" key="2">
    <source>
        <dbReference type="ARBA" id="ARBA00023043"/>
    </source>
</evidence>
<dbReference type="Pfam" id="PF24883">
    <property type="entry name" value="NPHP3_N"/>
    <property type="match status" value="1"/>
</dbReference>
<proteinExistence type="predicted"/>
<dbReference type="Pfam" id="PF00023">
    <property type="entry name" value="Ank"/>
    <property type="match status" value="1"/>
</dbReference>
<gene>
    <name evidence="5" type="ORF">KAF25_006953</name>
</gene>
<accession>A0A9P7H419</accession>
<dbReference type="Pfam" id="PF12796">
    <property type="entry name" value="Ank_2"/>
    <property type="match status" value="4"/>
</dbReference>
<evidence type="ECO:0000313" key="6">
    <source>
        <dbReference type="Proteomes" id="UP000782241"/>
    </source>
</evidence>
<dbReference type="EMBL" id="JAGPUO010000015">
    <property type="protein sequence ID" value="KAG5658002.1"/>
    <property type="molecule type" value="Genomic_DNA"/>
</dbReference>
<dbReference type="PANTHER" id="PTHR24198">
    <property type="entry name" value="ANKYRIN REPEAT AND PROTEIN KINASE DOMAIN-CONTAINING PROTEIN"/>
    <property type="match status" value="1"/>
</dbReference>
<dbReference type="PANTHER" id="PTHR24198:SF165">
    <property type="entry name" value="ANKYRIN REPEAT-CONTAINING PROTEIN-RELATED"/>
    <property type="match status" value="1"/>
</dbReference>
<reference evidence="5" key="1">
    <citation type="submission" date="2021-04" db="EMBL/GenBank/DDBJ databases">
        <title>Draft genome of Fusarium avenaceum strain F156N33, isolated from an atmospheric sample in Virginia.</title>
        <authorList>
            <person name="Yang S."/>
            <person name="Vinatzer B.A."/>
            <person name="Coleman J."/>
        </authorList>
    </citation>
    <scope>NUCLEOTIDE SEQUENCE</scope>
    <source>
        <strain evidence="5">F156N33</strain>
    </source>
</reference>
<dbReference type="InterPro" id="IPR002110">
    <property type="entry name" value="Ankyrin_rpt"/>
</dbReference>
<keyword evidence="2 3" id="KW-0040">ANK repeat</keyword>
<name>A0A9P7H419_9HYPO</name>
<evidence type="ECO:0000259" key="4">
    <source>
        <dbReference type="Pfam" id="PF24883"/>
    </source>
</evidence>
<feature type="repeat" description="ANK" evidence="3">
    <location>
        <begin position="2009"/>
        <end position="2041"/>
    </location>
</feature>
<evidence type="ECO:0000256" key="3">
    <source>
        <dbReference type="PROSITE-ProRule" id="PRU00023"/>
    </source>
</evidence>
<comment type="caution">
    <text evidence="5">The sequence shown here is derived from an EMBL/GenBank/DDBJ whole genome shotgun (WGS) entry which is preliminary data.</text>
</comment>
<feature type="repeat" description="ANK" evidence="3">
    <location>
        <begin position="1172"/>
        <end position="1204"/>
    </location>
</feature>
<dbReference type="Proteomes" id="UP000782241">
    <property type="component" value="Unassembled WGS sequence"/>
</dbReference>
<feature type="repeat" description="ANK" evidence="3">
    <location>
        <begin position="1976"/>
        <end position="2008"/>
    </location>
</feature>
<dbReference type="InterPro" id="IPR027417">
    <property type="entry name" value="P-loop_NTPase"/>
</dbReference>
<evidence type="ECO:0000313" key="5">
    <source>
        <dbReference type="EMBL" id="KAG5658002.1"/>
    </source>
</evidence>
<feature type="repeat" description="ANK" evidence="3">
    <location>
        <begin position="2215"/>
        <end position="2244"/>
    </location>
</feature>